<name>A0AA92HAF0_RHIRH</name>
<dbReference type="PANTHER" id="PTHR37953">
    <property type="entry name" value="UPF0127 PROTEIN MJ1496"/>
    <property type="match status" value="1"/>
</dbReference>
<feature type="signal peptide" evidence="1">
    <location>
        <begin position="1"/>
        <end position="26"/>
    </location>
</feature>
<dbReference type="Proteomes" id="UP000244335">
    <property type="component" value="Unassembled WGS sequence"/>
</dbReference>
<evidence type="ECO:0000313" key="2">
    <source>
        <dbReference type="EMBL" id="PVE56449.1"/>
    </source>
</evidence>
<comment type="caution">
    <text evidence="2">The sequence shown here is derived from an EMBL/GenBank/DDBJ whole genome shotgun (WGS) entry which is preliminary data.</text>
</comment>
<evidence type="ECO:0008006" key="4">
    <source>
        <dbReference type="Google" id="ProtNLM"/>
    </source>
</evidence>
<dbReference type="RefSeq" id="WP_116493756.1">
    <property type="nucleotide sequence ID" value="NZ_QDFR01000001.1"/>
</dbReference>
<keyword evidence="1" id="KW-0732">Signal</keyword>
<organism evidence="2 3">
    <name type="scientific">Rhizobium rhizogenes</name>
    <name type="common">Agrobacterium rhizogenes</name>
    <dbReference type="NCBI Taxonomy" id="359"/>
    <lineage>
        <taxon>Bacteria</taxon>
        <taxon>Pseudomonadati</taxon>
        <taxon>Pseudomonadota</taxon>
        <taxon>Alphaproteobacteria</taxon>
        <taxon>Hyphomicrobiales</taxon>
        <taxon>Rhizobiaceae</taxon>
        <taxon>Rhizobium/Agrobacterium group</taxon>
        <taxon>Rhizobium</taxon>
    </lineage>
</organism>
<evidence type="ECO:0000256" key="1">
    <source>
        <dbReference type="SAM" id="SignalP"/>
    </source>
</evidence>
<dbReference type="EMBL" id="QDFR01000001">
    <property type="protein sequence ID" value="PVE56449.1"/>
    <property type="molecule type" value="Genomic_DNA"/>
</dbReference>
<dbReference type="Pfam" id="PF02643">
    <property type="entry name" value="DUF192"/>
    <property type="match status" value="1"/>
</dbReference>
<feature type="chain" id="PRO_5041649095" description="DUF192 domain-containing protein" evidence="1">
    <location>
        <begin position="27"/>
        <end position="157"/>
    </location>
</feature>
<sequence length="157" mass="17206">MNRFDIRTVASAFVALLFFVASHAGAVAQETFPSEKLEIVSTSGKTHAFTVEVASSDGQRQQGLMFRKSMGDDRGMLFDFKEDRDVMMWMKNTFIPLDMLFISKAGKITHIHPDAVPHSEDIISSNGQVRYVLELNGGAAKKLGLAVGDAVKAAQIK</sequence>
<accession>A0AA92HAF0</accession>
<reference evidence="2 3" key="1">
    <citation type="submission" date="2018-04" db="EMBL/GenBank/DDBJ databases">
        <authorList>
            <person name="Hagen T."/>
        </authorList>
    </citation>
    <scope>NUCLEOTIDE SEQUENCE [LARGE SCALE GENOMIC DNA]</scope>
    <source>
        <strain evidence="2 3">TPD7009</strain>
    </source>
</reference>
<gene>
    <name evidence="2" type="ORF">DC430_01265</name>
</gene>
<dbReference type="InterPro" id="IPR003795">
    <property type="entry name" value="DUF192"/>
</dbReference>
<protein>
    <recommendedName>
        <fullName evidence="4">DUF192 domain-containing protein</fullName>
    </recommendedName>
</protein>
<dbReference type="Gene3D" id="2.60.120.1140">
    <property type="entry name" value="Protein of unknown function DUF192"/>
    <property type="match status" value="1"/>
</dbReference>
<dbReference type="InterPro" id="IPR038695">
    <property type="entry name" value="Saro_0823-like_sf"/>
</dbReference>
<dbReference type="AlphaFoldDB" id="A0AA92HAF0"/>
<dbReference type="PANTHER" id="PTHR37953:SF1">
    <property type="entry name" value="UPF0127 PROTEIN MJ1496"/>
    <property type="match status" value="1"/>
</dbReference>
<proteinExistence type="predicted"/>
<evidence type="ECO:0000313" key="3">
    <source>
        <dbReference type="Proteomes" id="UP000244335"/>
    </source>
</evidence>